<dbReference type="SMART" id="SM00233">
    <property type="entry name" value="PH"/>
    <property type="match status" value="1"/>
</dbReference>
<dbReference type="InterPro" id="IPR012966">
    <property type="entry name" value="AHD"/>
</dbReference>
<dbReference type="PANTHER" id="PTHR21538">
    <property type="entry name" value="ANILLIN/RHOTEKIN RTKN"/>
    <property type="match status" value="1"/>
</dbReference>
<dbReference type="Gene3D" id="2.30.29.30">
    <property type="entry name" value="Pleckstrin-homology domain (PH domain)/Phosphotyrosine-binding domain (PTB)"/>
    <property type="match status" value="1"/>
</dbReference>
<name>A0A8T3CXJ7_9TELE</name>
<dbReference type="SUPFAM" id="SSF50729">
    <property type="entry name" value="PH domain-like"/>
    <property type="match status" value="1"/>
</dbReference>
<feature type="region of interest" description="Disordered" evidence="1">
    <location>
        <begin position="93"/>
        <end position="141"/>
    </location>
</feature>
<reference evidence="3" key="1">
    <citation type="submission" date="2021-01" db="EMBL/GenBank/DDBJ databases">
        <authorList>
            <person name="Zahm M."/>
            <person name="Roques C."/>
            <person name="Cabau C."/>
            <person name="Klopp C."/>
            <person name="Donnadieu C."/>
            <person name="Jouanno E."/>
            <person name="Lampietro C."/>
            <person name="Louis A."/>
            <person name="Herpin A."/>
            <person name="Echchiki A."/>
            <person name="Berthelot C."/>
            <person name="Parey E."/>
            <person name="Roest-Crollius H."/>
            <person name="Braasch I."/>
            <person name="Postlethwait J."/>
            <person name="Bobe J."/>
            <person name="Montfort J."/>
            <person name="Bouchez O."/>
            <person name="Begum T."/>
            <person name="Mejri S."/>
            <person name="Adams A."/>
            <person name="Chen W.-J."/>
            <person name="Guiguen Y."/>
        </authorList>
    </citation>
    <scope>NUCLEOTIDE SEQUENCE</scope>
    <source>
        <tissue evidence="3">Blood</tissue>
    </source>
</reference>
<dbReference type="InterPro" id="IPR001849">
    <property type="entry name" value="PH_domain"/>
</dbReference>
<feature type="compositionally biased region" description="Acidic residues" evidence="1">
    <location>
        <begin position="312"/>
        <end position="322"/>
    </location>
</feature>
<feature type="compositionally biased region" description="Basic and acidic residues" evidence="1">
    <location>
        <begin position="29"/>
        <end position="39"/>
    </location>
</feature>
<dbReference type="GO" id="GO:0000281">
    <property type="term" value="P:mitotic cytokinesis"/>
    <property type="evidence" value="ECO:0007669"/>
    <property type="project" value="TreeGrafter"/>
</dbReference>
<organism evidence="3 4">
    <name type="scientific">Albula goreensis</name>
    <dbReference type="NCBI Taxonomy" id="1534307"/>
    <lineage>
        <taxon>Eukaryota</taxon>
        <taxon>Metazoa</taxon>
        <taxon>Chordata</taxon>
        <taxon>Craniata</taxon>
        <taxon>Vertebrata</taxon>
        <taxon>Euteleostomi</taxon>
        <taxon>Actinopterygii</taxon>
        <taxon>Neopterygii</taxon>
        <taxon>Teleostei</taxon>
        <taxon>Albuliformes</taxon>
        <taxon>Albulidae</taxon>
        <taxon>Albula</taxon>
    </lineage>
</organism>
<sequence>MDTLDELATENLNSGSLGIEVEDTGGLGEARKSLKRQRDPLSSSEENVPLSKDSTGSVKRLCLHSPGEENQNPVLRRAGSPVRPCLRWAEQSVKPDTPAVSSIQSRLRALAQRQGGGRVAAPRCLSDPGGEDCGPHAEEEGPRMELRLIGDAEFRSRVERFESRPQIDSPSLMTPQPRILSSFTRSIQQKLQRAMTPSTNRAECIRQEREQELRLLRSQSISDNPWLKRSWSDPFLAELESSAQAEKAGNSEGQPDLDECTDVSIPVPEVHLSFSPEKKLQLKDTEAELDSHEEMNTSEMIDQMFEGVLDMTEEENDEEEEVGSSGATDPNPREKEADHHQQEGEEEEALKAKEGEENEELDSSEDELLAIPPSCILSPLSKSVEGLISPLELTPPPVVDSAPLYSIDAYRTQSQISQQAVQSVTPVERKHAPESSRPLPPVNIKEKITLLSEEAAWLQSVITQTLQALNCCTDQGHGKGSLEEVEAEKLLLVSCEKRSALLAEVSRLREGSMQEGGSNPRVPSPEPCRGTVTISNLQLPLKVEYLCSTRMRTGQPTHYFFVLIRYGACSIVATPLATVADVQNGDTVSFPTSITLQDIRSSFQIDVEVYSLSRTPANNFNIERPSKKYKVTPKKLLNSLAGSFHSITSTTLPSISSRRSSNFSLVGSHKITLHSLGQSKFPLDKVPFLSPLEGNIYLRLQCQSHSHVQHHGFLTMFEDVSGFGAWHRRWFRLEGSSLSYWNYPNDEHTKAAEGSMSLASSSTQCVRPVNRDSCARPHTFELVSNRTKPQDLFHPLNKRWFSADRREDRAEWMEKLSQILLDLHTWSPHPATPEPQPSGSSRESIL</sequence>
<dbReference type="CDD" id="cd01263">
    <property type="entry name" value="PH_anillin"/>
    <property type="match status" value="1"/>
</dbReference>
<dbReference type="InterPro" id="IPR051364">
    <property type="entry name" value="Cytokinesis/Rho-signaling"/>
</dbReference>
<feature type="compositionally biased region" description="Basic and acidic residues" evidence="1">
    <location>
        <begin position="331"/>
        <end position="355"/>
    </location>
</feature>
<dbReference type="GO" id="GO:0000915">
    <property type="term" value="P:actomyosin contractile ring assembly"/>
    <property type="evidence" value="ECO:0007669"/>
    <property type="project" value="TreeGrafter"/>
</dbReference>
<evidence type="ECO:0000256" key="1">
    <source>
        <dbReference type="SAM" id="MobiDB-lite"/>
    </source>
</evidence>
<dbReference type="Pfam" id="PF08174">
    <property type="entry name" value="Anillin"/>
    <property type="match status" value="1"/>
</dbReference>
<evidence type="ECO:0000313" key="3">
    <source>
        <dbReference type="EMBL" id="KAI1890069.1"/>
    </source>
</evidence>
<comment type="caution">
    <text evidence="3">The sequence shown here is derived from an EMBL/GenBank/DDBJ whole genome shotgun (WGS) entry which is preliminary data.</text>
</comment>
<proteinExistence type="predicted"/>
<evidence type="ECO:0000259" key="2">
    <source>
        <dbReference type="PROSITE" id="PS50003"/>
    </source>
</evidence>
<dbReference type="PANTHER" id="PTHR21538:SF26">
    <property type="entry name" value="ANILLIN ISOFORM X1"/>
    <property type="match status" value="1"/>
</dbReference>
<feature type="region of interest" description="Disordered" evidence="1">
    <location>
        <begin position="241"/>
        <end position="265"/>
    </location>
</feature>
<dbReference type="Proteomes" id="UP000829720">
    <property type="component" value="Unassembled WGS sequence"/>
</dbReference>
<dbReference type="AlphaFoldDB" id="A0A8T3CXJ7"/>
<keyword evidence="4" id="KW-1185">Reference proteome</keyword>
<feature type="compositionally biased region" description="Acidic residues" evidence="1">
    <location>
        <begin position="356"/>
        <end position="365"/>
    </location>
</feature>
<accession>A0A8T3CXJ7</accession>
<dbReference type="PROSITE" id="PS50003">
    <property type="entry name" value="PH_DOMAIN"/>
    <property type="match status" value="1"/>
</dbReference>
<feature type="region of interest" description="Disordered" evidence="1">
    <location>
        <begin position="1"/>
        <end position="78"/>
    </location>
</feature>
<gene>
    <name evidence="3" type="ORF">AGOR_G00169420</name>
</gene>
<feature type="region of interest" description="Disordered" evidence="1">
    <location>
        <begin position="826"/>
        <end position="846"/>
    </location>
</feature>
<evidence type="ECO:0000313" key="4">
    <source>
        <dbReference type="Proteomes" id="UP000829720"/>
    </source>
</evidence>
<dbReference type="EMBL" id="JAERUA010000015">
    <property type="protein sequence ID" value="KAI1890069.1"/>
    <property type="molecule type" value="Genomic_DNA"/>
</dbReference>
<dbReference type="GO" id="GO:0005826">
    <property type="term" value="C:actomyosin contractile ring"/>
    <property type="evidence" value="ECO:0007669"/>
    <property type="project" value="TreeGrafter"/>
</dbReference>
<protein>
    <recommendedName>
        <fullName evidence="2">PH domain-containing protein</fullName>
    </recommendedName>
</protein>
<dbReference type="InterPro" id="IPR037840">
    <property type="entry name" value="PH_Anillin"/>
</dbReference>
<feature type="compositionally biased region" description="Polar residues" evidence="1">
    <location>
        <begin position="837"/>
        <end position="846"/>
    </location>
</feature>
<feature type="region of interest" description="Disordered" evidence="1">
    <location>
        <begin position="312"/>
        <end position="365"/>
    </location>
</feature>
<feature type="domain" description="PH" evidence="2">
    <location>
        <begin position="707"/>
        <end position="821"/>
    </location>
</feature>
<dbReference type="OrthoDB" id="5915976at2759"/>
<dbReference type="GO" id="GO:0031106">
    <property type="term" value="P:septin ring organization"/>
    <property type="evidence" value="ECO:0007669"/>
    <property type="project" value="TreeGrafter"/>
</dbReference>
<dbReference type="Pfam" id="PF00169">
    <property type="entry name" value="PH"/>
    <property type="match status" value="1"/>
</dbReference>
<dbReference type="InterPro" id="IPR011993">
    <property type="entry name" value="PH-like_dom_sf"/>
</dbReference>
<feature type="compositionally biased region" description="Polar residues" evidence="1">
    <location>
        <begin position="40"/>
        <end position="57"/>
    </location>
</feature>